<keyword evidence="3" id="KW-1015">Disulfide bond</keyword>
<proteinExistence type="predicted"/>
<dbReference type="InterPro" id="IPR023569">
    <property type="entry name" value="Prokineticin_domain"/>
</dbReference>
<dbReference type="Proteomes" id="UP000694413">
    <property type="component" value="Unassembled WGS sequence"/>
</dbReference>
<organism evidence="5 6">
    <name type="scientific">Zonotrichia albicollis</name>
    <name type="common">White-throated sparrow</name>
    <name type="synonym">Fringilla albicollis</name>
    <dbReference type="NCBI Taxonomy" id="44394"/>
    <lineage>
        <taxon>Eukaryota</taxon>
        <taxon>Metazoa</taxon>
        <taxon>Chordata</taxon>
        <taxon>Craniata</taxon>
        <taxon>Vertebrata</taxon>
        <taxon>Euteleostomi</taxon>
        <taxon>Archelosauria</taxon>
        <taxon>Archosauria</taxon>
        <taxon>Dinosauria</taxon>
        <taxon>Saurischia</taxon>
        <taxon>Theropoda</taxon>
        <taxon>Coelurosauria</taxon>
        <taxon>Aves</taxon>
        <taxon>Neognathae</taxon>
        <taxon>Neoaves</taxon>
        <taxon>Telluraves</taxon>
        <taxon>Australaves</taxon>
        <taxon>Passeriformes</taxon>
        <taxon>Passerellidae</taxon>
        <taxon>Zonotrichia</taxon>
    </lineage>
</organism>
<protein>
    <recommendedName>
        <fullName evidence="4">Prokineticin domain-containing protein</fullName>
    </recommendedName>
</protein>
<evidence type="ECO:0000256" key="2">
    <source>
        <dbReference type="ARBA" id="ARBA00022525"/>
    </source>
</evidence>
<dbReference type="GO" id="GO:0005576">
    <property type="term" value="C:extracellular region"/>
    <property type="evidence" value="ECO:0007669"/>
    <property type="project" value="UniProtKB-SubCell"/>
</dbReference>
<name>A0A8D2MCD9_ZONAL</name>
<reference evidence="5" key="2">
    <citation type="submission" date="2025-09" db="UniProtKB">
        <authorList>
            <consortium name="Ensembl"/>
        </authorList>
    </citation>
    <scope>IDENTIFICATION</scope>
</reference>
<dbReference type="Ensembl" id="ENSZALT00000008384.1">
    <property type="protein sequence ID" value="ENSZALP00000005675.1"/>
    <property type="gene ID" value="ENSZALG00000005270.1"/>
</dbReference>
<feature type="domain" description="Prokineticin" evidence="4">
    <location>
        <begin position="29"/>
        <end position="89"/>
    </location>
</feature>
<accession>A0A8D2MCD9</accession>
<reference evidence="5" key="1">
    <citation type="submission" date="2025-08" db="UniProtKB">
        <authorList>
            <consortium name="Ensembl"/>
        </authorList>
    </citation>
    <scope>IDENTIFICATION</scope>
</reference>
<evidence type="ECO:0000313" key="5">
    <source>
        <dbReference type="Ensembl" id="ENSZALP00000005675.1"/>
    </source>
</evidence>
<evidence type="ECO:0000256" key="1">
    <source>
        <dbReference type="ARBA" id="ARBA00004613"/>
    </source>
</evidence>
<keyword evidence="6" id="KW-1185">Reference proteome</keyword>
<evidence type="ECO:0000256" key="3">
    <source>
        <dbReference type="ARBA" id="ARBA00023157"/>
    </source>
</evidence>
<dbReference type="AlphaFoldDB" id="A0A8D2MCD9"/>
<dbReference type="Pfam" id="PF06607">
    <property type="entry name" value="Prokineticin"/>
    <property type="match status" value="1"/>
</dbReference>
<sequence>MGTFPALPAELLHPWGPPGASSSAPACAGGCTQSIKSTQLRLCSHNIPVGTQHQPVTHSIPFPAAYLSHLNPQLLILSTSQTSFKLHICPSPQSES</sequence>
<evidence type="ECO:0000313" key="6">
    <source>
        <dbReference type="Proteomes" id="UP000694413"/>
    </source>
</evidence>
<evidence type="ECO:0000259" key="4">
    <source>
        <dbReference type="Pfam" id="PF06607"/>
    </source>
</evidence>
<comment type="subcellular location">
    <subcellularLocation>
        <location evidence="1">Secreted</location>
    </subcellularLocation>
</comment>
<keyword evidence="2" id="KW-0964">Secreted</keyword>